<dbReference type="Pfam" id="PF01842">
    <property type="entry name" value="ACT"/>
    <property type="match status" value="1"/>
</dbReference>
<evidence type="ECO:0000256" key="9">
    <source>
        <dbReference type="RuleBase" id="RU363003"/>
    </source>
</evidence>
<dbReference type="PROSITE" id="PS00670">
    <property type="entry name" value="D_2_HYDROXYACID_DH_2"/>
    <property type="match status" value="1"/>
</dbReference>
<evidence type="ECO:0000256" key="5">
    <source>
        <dbReference type="ARBA" id="ARBA00023002"/>
    </source>
</evidence>
<accession>A0A101FFC8</accession>
<dbReference type="PROSITE" id="PS00065">
    <property type="entry name" value="D_2_HYDROXYACID_DH_1"/>
    <property type="match status" value="1"/>
</dbReference>
<dbReference type="InterPro" id="IPR002912">
    <property type="entry name" value="ACT_dom"/>
</dbReference>
<dbReference type="PANTHER" id="PTHR42938:SF47">
    <property type="entry name" value="HYDROXYPYRUVATE REDUCTASE"/>
    <property type="match status" value="1"/>
</dbReference>
<reference evidence="12" key="1">
    <citation type="journal article" date="2015" name="MBio">
        <title>Genome-Resolved Metagenomic Analysis Reveals Roles for Candidate Phyla and Other Microbial Community Members in Biogeochemical Transformations in Oil Reservoirs.</title>
        <authorList>
            <person name="Hu P."/>
            <person name="Tom L."/>
            <person name="Singh A."/>
            <person name="Thomas B.C."/>
            <person name="Baker B.J."/>
            <person name="Piceno Y.M."/>
            <person name="Andersen G.L."/>
            <person name="Banfield J.F."/>
        </authorList>
    </citation>
    <scope>NUCLEOTIDE SEQUENCE [LARGE SCALE GENOMIC DNA]</scope>
</reference>
<dbReference type="FunFam" id="3.40.50.720:FF:000021">
    <property type="entry name" value="D-3-phosphoglycerate dehydrogenase"/>
    <property type="match status" value="1"/>
</dbReference>
<sequence>MNGARPKILVGDKIVDEALEMLRAEADVDVRIGIGQPELEEIIENYDALIVRSIPLVTEEVIRRGKRLKVVGRAGNGVDNIDVAAATRHGVVVVNTPDSNSFSAGEHTIALMLASARNLPQAHQTVKGGGWGRSRFMGNELYGKTVGIVGLGRIGSFVATRLKAFNMRVIAYDPYIPLERFKRFGAERMETLNDLVRQSDFITVHTPKTEETIGMIGMEQFRIAKKGVRVVNCARGGIIDEEALAWALKEGIVASAALDVFTKEPCTGNPLLEFDNVVVTPHIGATTFEAQHRVGTDLANYVLSALKGEIVPNTVNLPCLLGEEIDTMRPFLELAEYLGRLYYQLEKVPAERVELIYNGEIARKETGILTLAFLKGLLSPVMGDQVNLVNASWLAENRGIKVCERRDEVSKTGHVSLISVIFTGAGRRVEYAGTLAWDQSPRIVRVNGYQLDVVPTPYMLFVEHIDRPGVIGPFASALGEADINIAMMQVARTVKGEVALMILSVDSPVDESTLRRVRQLKGIINVKVVFM</sequence>
<comment type="pathway">
    <text evidence="2 9">Amino-acid biosynthesis; L-serine biosynthesis; L-serine from 3-phospho-D-glycerate: step 1/3.</text>
</comment>
<evidence type="ECO:0000256" key="6">
    <source>
        <dbReference type="ARBA" id="ARBA00023027"/>
    </source>
</evidence>
<keyword evidence="5 9" id="KW-0560">Oxidoreductase</keyword>
<evidence type="ECO:0000256" key="4">
    <source>
        <dbReference type="ARBA" id="ARBA00021582"/>
    </source>
</evidence>
<dbReference type="SUPFAM" id="SSF51735">
    <property type="entry name" value="NAD(P)-binding Rossmann-fold domains"/>
    <property type="match status" value="1"/>
</dbReference>
<dbReference type="SUPFAM" id="SSF143548">
    <property type="entry name" value="Serine metabolism enzymes domain"/>
    <property type="match status" value="1"/>
</dbReference>
<dbReference type="InterPro" id="IPR036291">
    <property type="entry name" value="NAD(P)-bd_dom_sf"/>
</dbReference>
<dbReference type="CDD" id="cd04902">
    <property type="entry name" value="ACT_3PGDH-xct"/>
    <property type="match status" value="1"/>
</dbReference>
<dbReference type="GO" id="GO:0004617">
    <property type="term" value="F:phosphoglycerate dehydrogenase activity"/>
    <property type="evidence" value="ECO:0007669"/>
    <property type="project" value="UniProtKB-UniRule"/>
</dbReference>
<comment type="function">
    <text evidence="1">Catalyzes the reversible oxidation of 3-phospho-D-glycerate to 3-phosphonooxypyruvate, the first step of the phosphorylated L-serine biosynthesis pathway. Also catalyzes the reversible oxidation of 2-hydroxyglutarate to 2-oxoglutarate.</text>
</comment>
<dbReference type="GO" id="GO:0051287">
    <property type="term" value="F:NAD binding"/>
    <property type="evidence" value="ECO:0007669"/>
    <property type="project" value="UniProtKB-UniRule"/>
</dbReference>
<dbReference type="Gene3D" id="3.40.50.720">
    <property type="entry name" value="NAD(P)-binding Rossmann-like Domain"/>
    <property type="match status" value="2"/>
</dbReference>
<dbReference type="UniPathway" id="UPA00135">
    <property type="reaction ID" value="UER00196"/>
</dbReference>
<dbReference type="Proteomes" id="UP000053326">
    <property type="component" value="Unassembled WGS sequence"/>
</dbReference>
<dbReference type="InterPro" id="IPR006140">
    <property type="entry name" value="D-isomer_DH_NAD-bd"/>
</dbReference>
<dbReference type="InterPro" id="IPR006139">
    <property type="entry name" value="D-isomer_2_OHA_DH_cat_dom"/>
</dbReference>
<dbReference type="PATRIC" id="fig|85874.4.peg.744"/>
<comment type="caution">
    <text evidence="11">The sequence shown here is derived from an EMBL/GenBank/DDBJ whole genome shotgun (WGS) entry which is preliminary data.</text>
</comment>
<dbReference type="PANTHER" id="PTHR42938">
    <property type="entry name" value="FORMATE DEHYDROGENASE 1"/>
    <property type="match status" value="1"/>
</dbReference>
<keyword evidence="9" id="KW-0028">Amino-acid biosynthesis</keyword>
<dbReference type="InterPro" id="IPR029009">
    <property type="entry name" value="ASB_dom_sf"/>
</dbReference>
<dbReference type="InterPro" id="IPR029753">
    <property type="entry name" value="D-isomer_DH_CS"/>
</dbReference>
<dbReference type="InterPro" id="IPR045865">
    <property type="entry name" value="ACT-like_dom_sf"/>
</dbReference>
<dbReference type="InterPro" id="IPR029752">
    <property type="entry name" value="D-isomer_DH_CS1"/>
</dbReference>
<dbReference type="Pfam" id="PF00389">
    <property type="entry name" value="2-Hacid_dh"/>
    <property type="match status" value="1"/>
</dbReference>
<organism evidence="11 12">
    <name type="scientific">Thermacetogenium phaeum</name>
    <dbReference type="NCBI Taxonomy" id="85874"/>
    <lineage>
        <taxon>Bacteria</taxon>
        <taxon>Bacillati</taxon>
        <taxon>Bacillota</taxon>
        <taxon>Clostridia</taxon>
        <taxon>Thermoanaerobacterales</taxon>
        <taxon>Thermoanaerobacteraceae</taxon>
        <taxon>Thermacetogenium</taxon>
    </lineage>
</organism>
<dbReference type="EC" id="1.1.1.95" evidence="9"/>
<dbReference type="Gene3D" id="3.30.70.260">
    <property type="match status" value="1"/>
</dbReference>
<dbReference type="EMBL" id="LGFO01000189">
    <property type="protein sequence ID" value="KUK36012.1"/>
    <property type="molecule type" value="Genomic_DNA"/>
</dbReference>
<dbReference type="SUPFAM" id="SSF52283">
    <property type="entry name" value="Formate/glycerate dehydrogenase catalytic domain-like"/>
    <property type="match status" value="1"/>
</dbReference>
<evidence type="ECO:0000256" key="7">
    <source>
        <dbReference type="ARBA" id="ARBA00048126"/>
    </source>
</evidence>
<evidence type="ECO:0000256" key="1">
    <source>
        <dbReference type="ARBA" id="ARBA00003800"/>
    </source>
</evidence>
<dbReference type="NCBIfam" id="TIGR01327">
    <property type="entry name" value="PGDH"/>
    <property type="match status" value="1"/>
</dbReference>
<proteinExistence type="inferred from homology"/>
<keyword evidence="9" id="KW-0718">Serine biosynthesis</keyword>
<feature type="non-terminal residue" evidence="11">
    <location>
        <position position="1"/>
    </location>
</feature>
<dbReference type="FunFam" id="3.30.70.260:FF:000008">
    <property type="entry name" value="D-3-phosphoglycerate dehydrogenase, chloroplastic"/>
    <property type="match status" value="1"/>
</dbReference>
<evidence type="ECO:0000313" key="11">
    <source>
        <dbReference type="EMBL" id="KUK36012.1"/>
    </source>
</evidence>
<dbReference type="InterPro" id="IPR006236">
    <property type="entry name" value="PGDH"/>
</dbReference>
<dbReference type="Pfam" id="PF19304">
    <property type="entry name" value="PGDH_inter"/>
    <property type="match status" value="1"/>
</dbReference>
<evidence type="ECO:0000256" key="2">
    <source>
        <dbReference type="ARBA" id="ARBA00005216"/>
    </source>
</evidence>
<protein>
    <recommendedName>
        <fullName evidence="4 9">D-3-phosphoglycerate dehydrogenase</fullName>
        <ecNumber evidence="9">1.1.1.95</ecNumber>
    </recommendedName>
</protein>
<dbReference type="Gene3D" id="3.30.1330.90">
    <property type="entry name" value="D-3-phosphoglycerate dehydrogenase, domain 3"/>
    <property type="match status" value="1"/>
</dbReference>
<dbReference type="PROSITE" id="PS51671">
    <property type="entry name" value="ACT"/>
    <property type="match status" value="1"/>
</dbReference>
<dbReference type="PROSITE" id="PS00671">
    <property type="entry name" value="D_2_HYDROXYACID_DH_3"/>
    <property type="match status" value="1"/>
</dbReference>
<dbReference type="SUPFAM" id="SSF55021">
    <property type="entry name" value="ACT-like"/>
    <property type="match status" value="1"/>
</dbReference>
<name>A0A101FFC8_9THEO</name>
<dbReference type="AlphaFoldDB" id="A0A101FFC8"/>
<dbReference type="Pfam" id="PF02826">
    <property type="entry name" value="2-Hacid_dh_C"/>
    <property type="match status" value="1"/>
</dbReference>
<evidence type="ECO:0000313" key="12">
    <source>
        <dbReference type="Proteomes" id="UP000053326"/>
    </source>
</evidence>
<comment type="similarity">
    <text evidence="3 9">Belongs to the D-isomer specific 2-hydroxyacid dehydrogenase family.</text>
</comment>
<gene>
    <name evidence="11" type="ORF">XD66_1281</name>
</gene>
<dbReference type="GO" id="GO:0006564">
    <property type="term" value="P:L-serine biosynthetic process"/>
    <property type="evidence" value="ECO:0007669"/>
    <property type="project" value="UniProtKB-UniRule"/>
</dbReference>
<dbReference type="FunFam" id="3.30.1330.90:FF:000003">
    <property type="entry name" value="D-3-phosphoglycerate dehydrogenase"/>
    <property type="match status" value="1"/>
</dbReference>
<evidence type="ECO:0000256" key="3">
    <source>
        <dbReference type="ARBA" id="ARBA00005854"/>
    </source>
</evidence>
<evidence type="ECO:0000259" key="10">
    <source>
        <dbReference type="PROSITE" id="PS51671"/>
    </source>
</evidence>
<feature type="domain" description="ACT" evidence="10">
    <location>
        <begin position="459"/>
        <end position="531"/>
    </location>
</feature>
<comment type="catalytic activity">
    <reaction evidence="7">
        <text>(R)-2-hydroxyglutarate + NAD(+) = 2-oxoglutarate + NADH + H(+)</text>
        <dbReference type="Rhea" id="RHEA:49612"/>
        <dbReference type="ChEBI" id="CHEBI:15378"/>
        <dbReference type="ChEBI" id="CHEBI:15801"/>
        <dbReference type="ChEBI" id="CHEBI:16810"/>
        <dbReference type="ChEBI" id="CHEBI:57540"/>
        <dbReference type="ChEBI" id="CHEBI:57945"/>
        <dbReference type="EC" id="1.1.1.399"/>
    </reaction>
</comment>
<comment type="catalytic activity">
    <reaction evidence="8 9">
        <text>(2R)-3-phosphoglycerate + NAD(+) = 3-phosphooxypyruvate + NADH + H(+)</text>
        <dbReference type="Rhea" id="RHEA:12641"/>
        <dbReference type="ChEBI" id="CHEBI:15378"/>
        <dbReference type="ChEBI" id="CHEBI:18110"/>
        <dbReference type="ChEBI" id="CHEBI:57540"/>
        <dbReference type="ChEBI" id="CHEBI:57945"/>
        <dbReference type="ChEBI" id="CHEBI:58272"/>
        <dbReference type="EC" id="1.1.1.95"/>
    </reaction>
</comment>
<keyword evidence="6 9" id="KW-0520">NAD</keyword>
<evidence type="ECO:0000256" key="8">
    <source>
        <dbReference type="ARBA" id="ARBA00048731"/>
    </source>
</evidence>
<dbReference type="InterPro" id="IPR045626">
    <property type="entry name" value="PGDH_ASB_dom"/>
</dbReference>
<dbReference type="CDD" id="cd12173">
    <property type="entry name" value="PGDH_4"/>
    <property type="match status" value="1"/>
</dbReference>